<evidence type="ECO:0000256" key="1">
    <source>
        <dbReference type="SAM" id="Phobius"/>
    </source>
</evidence>
<dbReference type="AlphaFoldDB" id="A0A813ED68"/>
<feature type="non-terminal residue" evidence="2">
    <location>
        <position position="1"/>
    </location>
</feature>
<keyword evidence="1" id="KW-0472">Membrane</keyword>
<protein>
    <submittedName>
        <fullName evidence="2">Uncharacterized protein</fullName>
    </submittedName>
</protein>
<evidence type="ECO:0000313" key="2">
    <source>
        <dbReference type="EMBL" id="CAE8600061.1"/>
    </source>
</evidence>
<feature type="transmembrane region" description="Helical" evidence="1">
    <location>
        <begin position="38"/>
        <end position="57"/>
    </location>
</feature>
<keyword evidence="1" id="KW-0812">Transmembrane</keyword>
<keyword evidence="3" id="KW-1185">Reference proteome</keyword>
<name>A0A813ED68_POLGL</name>
<dbReference type="EMBL" id="CAJNNV010011749">
    <property type="protein sequence ID" value="CAE8600061.1"/>
    <property type="molecule type" value="Genomic_DNA"/>
</dbReference>
<accession>A0A813ED68</accession>
<gene>
    <name evidence="2" type="ORF">PGLA1383_LOCUS18398</name>
</gene>
<sequence length="181" mass="18748">PFWPRCFGHDIEPLCVALLIVCGSLRANLLYSMATSRWLLVASAMLCSTVVTAGAFAKGGRMLTAAAGRGSAVYRLQEPSSDDLLADEMDAEEGDVGSGTSSGAGCASFADENRELLGRLVRVERMGAEQDSALAKLKRAVRELREAALDAETAAAVPASAADACPAVTLPPAARCQSCAA</sequence>
<evidence type="ECO:0000313" key="3">
    <source>
        <dbReference type="Proteomes" id="UP000654075"/>
    </source>
</evidence>
<keyword evidence="1" id="KW-1133">Transmembrane helix</keyword>
<organism evidence="2 3">
    <name type="scientific">Polarella glacialis</name>
    <name type="common">Dinoflagellate</name>
    <dbReference type="NCBI Taxonomy" id="89957"/>
    <lineage>
        <taxon>Eukaryota</taxon>
        <taxon>Sar</taxon>
        <taxon>Alveolata</taxon>
        <taxon>Dinophyceae</taxon>
        <taxon>Suessiales</taxon>
        <taxon>Suessiaceae</taxon>
        <taxon>Polarella</taxon>
    </lineage>
</organism>
<reference evidence="2" key="1">
    <citation type="submission" date="2021-02" db="EMBL/GenBank/DDBJ databases">
        <authorList>
            <person name="Dougan E. K."/>
            <person name="Rhodes N."/>
            <person name="Thang M."/>
            <person name="Chan C."/>
        </authorList>
    </citation>
    <scope>NUCLEOTIDE SEQUENCE</scope>
</reference>
<dbReference type="Proteomes" id="UP000654075">
    <property type="component" value="Unassembled WGS sequence"/>
</dbReference>
<comment type="caution">
    <text evidence="2">The sequence shown here is derived from an EMBL/GenBank/DDBJ whole genome shotgun (WGS) entry which is preliminary data.</text>
</comment>
<proteinExistence type="predicted"/>